<dbReference type="AlphaFoldDB" id="A0AAW1PRQ1"/>
<evidence type="ECO:0000313" key="1">
    <source>
        <dbReference type="EMBL" id="KAK9812121.1"/>
    </source>
</evidence>
<gene>
    <name evidence="1" type="ORF">WJX73_009040</name>
</gene>
<dbReference type="InterPro" id="IPR000225">
    <property type="entry name" value="Armadillo"/>
</dbReference>
<organism evidence="1 2">
    <name type="scientific">Symbiochloris irregularis</name>
    <dbReference type="NCBI Taxonomy" id="706552"/>
    <lineage>
        <taxon>Eukaryota</taxon>
        <taxon>Viridiplantae</taxon>
        <taxon>Chlorophyta</taxon>
        <taxon>core chlorophytes</taxon>
        <taxon>Trebouxiophyceae</taxon>
        <taxon>Trebouxiales</taxon>
        <taxon>Trebouxiaceae</taxon>
        <taxon>Symbiochloris</taxon>
    </lineage>
</organism>
<dbReference type="EMBL" id="JALJOQ010000009">
    <property type="protein sequence ID" value="KAK9812121.1"/>
    <property type="molecule type" value="Genomic_DNA"/>
</dbReference>
<dbReference type="InterPro" id="IPR016024">
    <property type="entry name" value="ARM-type_fold"/>
</dbReference>
<protein>
    <recommendedName>
        <fullName evidence="3">Armadillo repeat-containing protein 6</fullName>
    </recommendedName>
</protein>
<dbReference type="SUPFAM" id="SSF48371">
    <property type="entry name" value="ARM repeat"/>
    <property type="match status" value="1"/>
</dbReference>
<dbReference type="SMART" id="SM00185">
    <property type="entry name" value="ARM"/>
    <property type="match status" value="3"/>
</dbReference>
<dbReference type="InterPro" id="IPR011989">
    <property type="entry name" value="ARM-like"/>
</dbReference>
<evidence type="ECO:0000313" key="2">
    <source>
        <dbReference type="Proteomes" id="UP001465755"/>
    </source>
</evidence>
<sequence>MPAPRTISQEAFNAAVKDNIDEFEMEGDEAVKSAVEEFELQGIDLSGLVLSANAASCRHPAEEAAMQLKASLEGDGPALSKSLAAFLAAVDNTDAKLQLTAATVAQRTGVLPPLQQYCLAESSSDVHQRSTALRALACLLTCPEARDELAAKGSCTKLCRLLADTDDVTLATAAATALSAATSKNETNKAATVDADLGPAVQHVLALPSCTDQTVAAICELLRRCCNADDDRPIVSRAFQNGRNLGSQGVPISLLSVLQRMLSANAAESNGHQATAATNGNNSNSINRNASEADEDAGTAVSASPASVQAAVCSALKWMVVNEEICKGFSDAGGVRTALQVLQQGLGRPGVVRTSAALLRQLAGSDVIKDDIIRMGALETVTRAARMHIPHLGALEQVLGLLAALTLRNPSGGDAAMEAGCIDAALEVMGATMNRAPAAQWAQRQACQSVRNVAGRGPELRPAIIAKGAESLLRASGAKFPAACQDVSSAALRDLGFEKYQT</sequence>
<proteinExistence type="predicted"/>
<keyword evidence="2" id="KW-1185">Reference proteome</keyword>
<dbReference type="PANTHER" id="PTHR46043:SF13">
    <property type="entry name" value="ARM REPEAT SUPERFAMILY PROTEIN"/>
    <property type="match status" value="1"/>
</dbReference>
<dbReference type="Proteomes" id="UP001465755">
    <property type="component" value="Unassembled WGS sequence"/>
</dbReference>
<dbReference type="Gene3D" id="1.25.10.10">
    <property type="entry name" value="Leucine-rich Repeat Variant"/>
    <property type="match status" value="2"/>
</dbReference>
<evidence type="ECO:0008006" key="3">
    <source>
        <dbReference type="Google" id="ProtNLM"/>
    </source>
</evidence>
<reference evidence="1 2" key="1">
    <citation type="journal article" date="2024" name="Nat. Commun.">
        <title>Phylogenomics reveals the evolutionary origins of lichenization in chlorophyte algae.</title>
        <authorList>
            <person name="Puginier C."/>
            <person name="Libourel C."/>
            <person name="Otte J."/>
            <person name="Skaloud P."/>
            <person name="Haon M."/>
            <person name="Grisel S."/>
            <person name="Petersen M."/>
            <person name="Berrin J.G."/>
            <person name="Delaux P.M."/>
            <person name="Dal Grande F."/>
            <person name="Keller J."/>
        </authorList>
    </citation>
    <scope>NUCLEOTIDE SEQUENCE [LARGE SCALE GENOMIC DNA]</scope>
    <source>
        <strain evidence="1 2">SAG 2036</strain>
    </source>
</reference>
<name>A0AAW1PRQ1_9CHLO</name>
<dbReference type="PANTHER" id="PTHR46043">
    <property type="entry name" value="ARM REPEAT SUPERFAMILY PROTEIN"/>
    <property type="match status" value="1"/>
</dbReference>
<accession>A0AAW1PRQ1</accession>
<comment type="caution">
    <text evidence="1">The sequence shown here is derived from an EMBL/GenBank/DDBJ whole genome shotgun (WGS) entry which is preliminary data.</text>
</comment>